<protein>
    <submittedName>
        <fullName evidence="2">Uncharacterized protein</fullName>
    </submittedName>
</protein>
<keyword evidence="3" id="KW-1185">Reference proteome</keyword>
<accession>A0ABQ6ULA2</accession>
<dbReference type="EMBL" id="WAAR01000017">
    <property type="protein sequence ID" value="KAB1117875.1"/>
    <property type="molecule type" value="Genomic_DNA"/>
</dbReference>
<proteinExistence type="predicted"/>
<evidence type="ECO:0000313" key="3">
    <source>
        <dbReference type="Proteomes" id="UP000471364"/>
    </source>
</evidence>
<name>A0ABQ6ULA2_9ACTN</name>
<reference evidence="2 3" key="1">
    <citation type="submission" date="2019-09" db="EMBL/GenBank/DDBJ databases">
        <title>High taxonomic diversity of Micromonospora strains isolated from Medicago sativa nodules in different geographical locations.</title>
        <authorList>
            <person name="Martinez-Hidalgo P."/>
            <person name="Flores-Felix J.D."/>
            <person name="Velazquez E."/>
            <person name="Brau L."/>
            <person name="Trujillo M.E."/>
            <person name="Martinez-Molina E."/>
        </authorList>
    </citation>
    <scope>NUCLEOTIDE SEQUENCE [LARGE SCALE GENOMIC DNA]</scope>
    <source>
        <strain evidence="2 3">ALFB5</strain>
    </source>
</reference>
<comment type="caution">
    <text evidence="2">The sequence shown here is derived from an EMBL/GenBank/DDBJ whole genome shotgun (WGS) entry which is preliminary data.</text>
</comment>
<organism evidence="2 3">
    <name type="scientific">Micromonospora aurantiaca</name>
    <name type="common">nom. illeg.</name>
    <dbReference type="NCBI Taxonomy" id="47850"/>
    <lineage>
        <taxon>Bacteria</taxon>
        <taxon>Bacillati</taxon>
        <taxon>Actinomycetota</taxon>
        <taxon>Actinomycetes</taxon>
        <taxon>Micromonosporales</taxon>
        <taxon>Micromonosporaceae</taxon>
        <taxon>Micromonospora</taxon>
    </lineage>
</organism>
<gene>
    <name evidence="2" type="ORF">F6X54_05980</name>
</gene>
<evidence type="ECO:0000313" key="2">
    <source>
        <dbReference type="EMBL" id="KAB1117875.1"/>
    </source>
</evidence>
<feature type="region of interest" description="Disordered" evidence="1">
    <location>
        <begin position="22"/>
        <end position="46"/>
    </location>
</feature>
<evidence type="ECO:0000256" key="1">
    <source>
        <dbReference type="SAM" id="MobiDB-lite"/>
    </source>
</evidence>
<dbReference type="Proteomes" id="UP000471364">
    <property type="component" value="Unassembled WGS sequence"/>
</dbReference>
<sequence>MANHGGRGNEDLRLTEELMGKTGPAMSKSSNALRRSQYLVGPPEANRRSELERTLREASKISICGIASRSVVLAMSTVAAEVRKSEKDFPWDSLHYVTPTPSMILTGRSGVGLGPVVRDWQAAVDTIRNCARQQARAVPAAAARRSKALQLLGMRHYFLEMLMHVTVRSTGRKEFWLTIGAGHQSNDLPLLVVEETDDNYPILDDMHSRLIEGCEELAIRQVRCDLIEASDVNGPPPPGGRHDEKTPYLVVHGLEPYGTGGQARPACMPVAAVMIRANTNRGPVVMLRQRNEFSDTDSFGKYSLITSRLLEEDLATALGVPVFADRHVDAATDAMWQATRTDGPLGVPVKAFIRAAQRELFICCGLDAPESRFQFHGYQVVSTADGSQLGFAVFELVLNRHEPFDELVAAEDWDREENLLVVSQSDLYTEAYTDRLNRLLTQREGWFRTTILARPIAASH</sequence>
<dbReference type="RefSeq" id="WP_151011725.1">
    <property type="nucleotide sequence ID" value="NZ_CP084582.1"/>
</dbReference>